<protein>
    <submittedName>
        <fullName evidence="2">Uncharacterized protein</fullName>
    </submittedName>
</protein>
<comment type="caution">
    <text evidence="2">The sequence shown here is derived from an EMBL/GenBank/DDBJ whole genome shotgun (WGS) entry which is preliminary data.</text>
</comment>
<gene>
    <name evidence="2" type="ORF">HNP49_002015</name>
</gene>
<accession>A0A7X0BS42</accession>
<sequence length="41" mass="4537">MRASSWLAWLVGVLLLGLLALGWWGWRMGGLPLLQLGMPLC</sequence>
<keyword evidence="1" id="KW-0472">Membrane</keyword>
<dbReference type="RefSeq" id="WP_260407132.1">
    <property type="nucleotide sequence ID" value="NZ_JACHLL010000003.1"/>
</dbReference>
<dbReference type="EMBL" id="JACHLL010000003">
    <property type="protein sequence ID" value="MBB6341847.1"/>
    <property type="molecule type" value="Genomic_DNA"/>
</dbReference>
<keyword evidence="1" id="KW-0812">Transmembrane</keyword>
<keyword evidence="1" id="KW-1133">Transmembrane helix</keyword>
<evidence type="ECO:0000313" key="2">
    <source>
        <dbReference type="EMBL" id="MBB6341847.1"/>
    </source>
</evidence>
<keyword evidence="3" id="KW-1185">Reference proteome</keyword>
<proteinExistence type="predicted"/>
<dbReference type="AlphaFoldDB" id="A0A7X0BS42"/>
<evidence type="ECO:0000256" key="1">
    <source>
        <dbReference type="SAM" id="Phobius"/>
    </source>
</evidence>
<evidence type="ECO:0000313" key="3">
    <source>
        <dbReference type="Proteomes" id="UP000557193"/>
    </source>
</evidence>
<dbReference type="Proteomes" id="UP000557193">
    <property type="component" value="Unassembled WGS sequence"/>
</dbReference>
<name>A0A7X0BS42_9PSED</name>
<organism evidence="2 3">
    <name type="scientific">Pseudomonas fluvialis</name>
    <dbReference type="NCBI Taxonomy" id="1793966"/>
    <lineage>
        <taxon>Bacteria</taxon>
        <taxon>Pseudomonadati</taxon>
        <taxon>Pseudomonadota</taxon>
        <taxon>Gammaproteobacteria</taxon>
        <taxon>Pseudomonadales</taxon>
        <taxon>Pseudomonadaceae</taxon>
        <taxon>Pseudomonas</taxon>
    </lineage>
</organism>
<reference evidence="2 3" key="1">
    <citation type="submission" date="2020-08" db="EMBL/GenBank/DDBJ databases">
        <title>Functional genomics of gut bacteria from endangered species of beetles.</title>
        <authorList>
            <person name="Carlos-Shanley C."/>
        </authorList>
    </citation>
    <scope>NUCLEOTIDE SEQUENCE [LARGE SCALE GENOMIC DNA]</scope>
    <source>
        <strain evidence="2 3">S00202</strain>
    </source>
</reference>
<feature type="transmembrane region" description="Helical" evidence="1">
    <location>
        <begin position="6"/>
        <end position="26"/>
    </location>
</feature>